<dbReference type="Gene3D" id="1.20.1250.20">
    <property type="entry name" value="MFS general substrate transporter like domains"/>
    <property type="match status" value="1"/>
</dbReference>
<organism evidence="9 10">
    <name type="scientific">Apiosordaria backusii</name>
    <dbReference type="NCBI Taxonomy" id="314023"/>
    <lineage>
        <taxon>Eukaryota</taxon>
        <taxon>Fungi</taxon>
        <taxon>Dikarya</taxon>
        <taxon>Ascomycota</taxon>
        <taxon>Pezizomycotina</taxon>
        <taxon>Sordariomycetes</taxon>
        <taxon>Sordariomycetidae</taxon>
        <taxon>Sordariales</taxon>
        <taxon>Lasiosphaeriaceae</taxon>
        <taxon>Apiosordaria</taxon>
    </lineage>
</organism>
<feature type="transmembrane region" description="Helical" evidence="7">
    <location>
        <begin position="516"/>
        <end position="539"/>
    </location>
</feature>
<feature type="transmembrane region" description="Helical" evidence="7">
    <location>
        <begin position="429"/>
        <end position="448"/>
    </location>
</feature>
<feature type="transmembrane region" description="Helical" evidence="7">
    <location>
        <begin position="454"/>
        <end position="480"/>
    </location>
</feature>
<dbReference type="Pfam" id="PF07690">
    <property type="entry name" value="MFS_1"/>
    <property type="match status" value="1"/>
</dbReference>
<feature type="compositionally biased region" description="Pro residues" evidence="6">
    <location>
        <begin position="57"/>
        <end position="69"/>
    </location>
</feature>
<evidence type="ECO:0000256" key="5">
    <source>
        <dbReference type="ARBA" id="ARBA00023136"/>
    </source>
</evidence>
<dbReference type="SUPFAM" id="SSF103473">
    <property type="entry name" value="MFS general substrate transporter"/>
    <property type="match status" value="1"/>
</dbReference>
<gene>
    <name evidence="9" type="ORF">B0T21DRAFT_4925</name>
</gene>
<keyword evidence="2" id="KW-0813">Transport</keyword>
<evidence type="ECO:0000256" key="7">
    <source>
        <dbReference type="SAM" id="Phobius"/>
    </source>
</evidence>
<feature type="compositionally biased region" description="Polar residues" evidence="6">
    <location>
        <begin position="34"/>
        <end position="46"/>
    </location>
</feature>
<feature type="transmembrane region" description="Helical" evidence="7">
    <location>
        <begin position="492"/>
        <end position="510"/>
    </location>
</feature>
<evidence type="ECO:0000259" key="8">
    <source>
        <dbReference type="PROSITE" id="PS50850"/>
    </source>
</evidence>
<sequence length="555" mass="58915">MASLGTSVLKPASTTSTPASSRPGTSAGPDKSNADSQASALSSSPDLTAVITILPSKPDPPFPSPCPPSPKEDDPEPPYSIYTPPQKHLLTLLVSFAAMFSTLSSFIYYPALVPLSQSFNVSLSLIQLTITSYLIIAGIAPAFMGDMADQSGRRPVYILMFVLMISANVGIAVVEKWEGLLVLRMVQSAGGSGLYGGGYGVIADIAGPEERGGLVGVLLLMTDVATSLGPVIGGGLTEGLGWRWIFWFLVILTGSWFVVVLVFLPETQRGLVGDGEKRAKGWVYQSFWSVFYFKDGKGKKGTEAVVVGEKADGEGGEKRKFKFPNPLACLPVLADKGSLVVILITAINYAVKAALQTSLDAQATEIYGLSYLQAGLVYLPSGVGGGFGSFFAGRFADWNYKRAVRRGGHEEGYDKKSPSFPLEKTRLRGIYTLHAVTFLGIIGYGLALKFRAHLAVTLLMQLLTGTSTAATFVLCGTLLTDLNMNRSATAQAASNLVRCLSAGGAVAVLQPLVEHVGPAACFGIYAGIVFLCFPLAWVVQRFGVGWRVANLAKKE</sequence>
<dbReference type="GO" id="GO:0022857">
    <property type="term" value="F:transmembrane transporter activity"/>
    <property type="evidence" value="ECO:0007669"/>
    <property type="project" value="InterPro"/>
</dbReference>
<feature type="domain" description="Major facilitator superfamily (MFS) profile" evidence="8">
    <location>
        <begin position="90"/>
        <end position="544"/>
    </location>
</feature>
<comment type="caution">
    <text evidence="9">The sequence shown here is derived from an EMBL/GenBank/DDBJ whole genome shotgun (WGS) entry which is preliminary data.</text>
</comment>
<feature type="transmembrane region" description="Helical" evidence="7">
    <location>
        <begin position="156"/>
        <end position="174"/>
    </location>
</feature>
<feature type="transmembrane region" description="Helical" evidence="7">
    <location>
        <begin position="89"/>
        <end position="109"/>
    </location>
</feature>
<dbReference type="AlphaFoldDB" id="A0AA40EXP1"/>
<feature type="transmembrane region" description="Helical" evidence="7">
    <location>
        <begin position="327"/>
        <end position="351"/>
    </location>
</feature>
<evidence type="ECO:0000313" key="10">
    <source>
        <dbReference type="Proteomes" id="UP001172159"/>
    </source>
</evidence>
<keyword evidence="4 7" id="KW-1133">Transmembrane helix</keyword>
<dbReference type="PANTHER" id="PTHR23502:SF51">
    <property type="entry name" value="QUINIDINE RESISTANCE PROTEIN 1-RELATED"/>
    <property type="match status" value="1"/>
</dbReference>
<evidence type="ECO:0000256" key="2">
    <source>
        <dbReference type="ARBA" id="ARBA00022448"/>
    </source>
</evidence>
<accession>A0AA40EXP1</accession>
<keyword evidence="10" id="KW-1185">Reference proteome</keyword>
<dbReference type="InterPro" id="IPR036259">
    <property type="entry name" value="MFS_trans_sf"/>
</dbReference>
<name>A0AA40EXP1_9PEZI</name>
<dbReference type="Gene3D" id="1.20.1720.10">
    <property type="entry name" value="Multidrug resistance protein D"/>
    <property type="match status" value="1"/>
</dbReference>
<dbReference type="InterPro" id="IPR020846">
    <property type="entry name" value="MFS_dom"/>
</dbReference>
<reference evidence="9" key="1">
    <citation type="submission" date="2023-06" db="EMBL/GenBank/DDBJ databases">
        <title>Genome-scale phylogeny and comparative genomics of the fungal order Sordariales.</title>
        <authorList>
            <consortium name="Lawrence Berkeley National Laboratory"/>
            <person name="Hensen N."/>
            <person name="Bonometti L."/>
            <person name="Westerberg I."/>
            <person name="Brannstrom I.O."/>
            <person name="Guillou S."/>
            <person name="Cros-Aarteil S."/>
            <person name="Calhoun S."/>
            <person name="Haridas S."/>
            <person name="Kuo A."/>
            <person name="Mondo S."/>
            <person name="Pangilinan J."/>
            <person name="Riley R."/>
            <person name="Labutti K."/>
            <person name="Andreopoulos B."/>
            <person name="Lipzen A."/>
            <person name="Chen C."/>
            <person name="Yanf M."/>
            <person name="Daum C."/>
            <person name="Ng V."/>
            <person name="Clum A."/>
            <person name="Steindorff A."/>
            <person name="Ohm R."/>
            <person name="Martin F."/>
            <person name="Silar P."/>
            <person name="Natvig D."/>
            <person name="Lalanne C."/>
            <person name="Gautier V."/>
            <person name="Ament-Velasquez S.L."/>
            <person name="Kruys A."/>
            <person name="Hutchinson M.I."/>
            <person name="Powell A.J."/>
            <person name="Barry K."/>
            <person name="Miller A.N."/>
            <person name="Grigoriev I.V."/>
            <person name="Debuchy R."/>
            <person name="Gladieux P."/>
            <person name="Thoren M.H."/>
            <person name="Johannesson H."/>
        </authorList>
    </citation>
    <scope>NUCLEOTIDE SEQUENCE</scope>
    <source>
        <strain evidence="9">CBS 540.89</strain>
    </source>
</reference>
<feature type="transmembrane region" description="Helical" evidence="7">
    <location>
        <begin position="214"/>
        <end position="232"/>
    </location>
</feature>
<protein>
    <submittedName>
        <fullName evidence="9">Major facilitator superfamily domain-containing protein</fullName>
    </submittedName>
</protein>
<feature type="transmembrane region" description="Helical" evidence="7">
    <location>
        <begin position="244"/>
        <end position="264"/>
    </location>
</feature>
<proteinExistence type="predicted"/>
<feature type="transmembrane region" description="Helical" evidence="7">
    <location>
        <begin position="371"/>
        <end position="396"/>
    </location>
</feature>
<feature type="region of interest" description="Disordered" evidence="6">
    <location>
        <begin position="1"/>
        <end position="80"/>
    </location>
</feature>
<comment type="subcellular location">
    <subcellularLocation>
        <location evidence="1">Membrane</location>
        <topology evidence="1">Multi-pass membrane protein</topology>
    </subcellularLocation>
</comment>
<dbReference type="GO" id="GO:0005886">
    <property type="term" value="C:plasma membrane"/>
    <property type="evidence" value="ECO:0007669"/>
    <property type="project" value="TreeGrafter"/>
</dbReference>
<dbReference type="PROSITE" id="PS50850">
    <property type="entry name" value="MFS"/>
    <property type="match status" value="1"/>
</dbReference>
<keyword evidence="3 7" id="KW-0812">Transmembrane</keyword>
<feature type="transmembrane region" description="Helical" evidence="7">
    <location>
        <begin position="180"/>
        <end position="202"/>
    </location>
</feature>
<evidence type="ECO:0000256" key="4">
    <source>
        <dbReference type="ARBA" id="ARBA00022989"/>
    </source>
</evidence>
<evidence type="ECO:0000256" key="3">
    <source>
        <dbReference type="ARBA" id="ARBA00022692"/>
    </source>
</evidence>
<dbReference type="Proteomes" id="UP001172159">
    <property type="component" value="Unassembled WGS sequence"/>
</dbReference>
<dbReference type="InterPro" id="IPR011701">
    <property type="entry name" value="MFS"/>
</dbReference>
<feature type="transmembrane region" description="Helical" evidence="7">
    <location>
        <begin position="121"/>
        <end position="144"/>
    </location>
</feature>
<dbReference type="PANTHER" id="PTHR23502">
    <property type="entry name" value="MAJOR FACILITATOR SUPERFAMILY"/>
    <property type="match status" value="1"/>
</dbReference>
<dbReference type="EMBL" id="JAUKTV010000001">
    <property type="protein sequence ID" value="KAK0747440.1"/>
    <property type="molecule type" value="Genomic_DNA"/>
</dbReference>
<evidence type="ECO:0000256" key="1">
    <source>
        <dbReference type="ARBA" id="ARBA00004141"/>
    </source>
</evidence>
<evidence type="ECO:0000313" key="9">
    <source>
        <dbReference type="EMBL" id="KAK0747440.1"/>
    </source>
</evidence>
<feature type="compositionally biased region" description="Low complexity" evidence="6">
    <location>
        <begin position="11"/>
        <end position="27"/>
    </location>
</feature>
<keyword evidence="5 7" id="KW-0472">Membrane</keyword>
<evidence type="ECO:0000256" key="6">
    <source>
        <dbReference type="SAM" id="MobiDB-lite"/>
    </source>
</evidence>